<dbReference type="InterPro" id="IPR001647">
    <property type="entry name" value="HTH_TetR"/>
</dbReference>
<evidence type="ECO:0000259" key="3">
    <source>
        <dbReference type="PROSITE" id="PS50977"/>
    </source>
</evidence>
<dbReference type="Proteomes" id="UP000757103">
    <property type="component" value="Unassembled WGS sequence"/>
</dbReference>
<dbReference type="PRINTS" id="PR00455">
    <property type="entry name" value="HTHTETR"/>
</dbReference>
<organism evidence="4 5">
    <name type="scientific">Barnesiella viscericola</name>
    <dbReference type="NCBI Taxonomy" id="397865"/>
    <lineage>
        <taxon>Bacteria</taxon>
        <taxon>Pseudomonadati</taxon>
        <taxon>Bacteroidota</taxon>
        <taxon>Bacteroidia</taxon>
        <taxon>Bacteroidales</taxon>
        <taxon>Barnesiellaceae</taxon>
        <taxon>Barnesiella</taxon>
    </lineage>
</organism>
<dbReference type="InterPro" id="IPR023772">
    <property type="entry name" value="DNA-bd_HTH_TetR-type_CS"/>
</dbReference>
<dbReference type="EMBL" id="DYUD01000024">
    <property type="protein sequence ID" value="HJG89536.1"/>
    <property type="molecule type" value="Genomic_DNA"/>
</dbReference>
<feature type="domain" description="HTH tetR-type" evidence="3">
    <location>
        <begin position="11"/>
        <end position="71"/>
    </location>
</feature>
<dbReference type="GO" id="GO:0003700">
    <property type="term" value="F:DNA-binding transcription factor activity"/>
    <property type="evidence" value="ECO:0007669"/>
    <property type="project" value="TreeGrafter"/>
</dbReference>
<accession>A0A921MSY4</accession>
<dbReference type="SUPFAM" id="SSF46689">
    <property type="entry name" value="Homeodomain-like"/>
    <property type="match status" value="1"/>
</dbReference>
<dbReference type="GO" id="GO:0000976">
    <property type="term" value="F:transcription cis-regulatory region binding"/>
    <property type="evidence" value="ECO:0007669"/>
    <property type="project" value="TreeGrafter"/>
</dbReference>
<feature type="DNA-binding region" description="H-T-H motif" evidence="2">
    <location>
        <begin position="34"/>
        <end position="53"/>
    </location>
</feature>
<dbReference type="Pfam" id="PF00440">
    <property type="entry name" value="TetR_N"/>
    <property type="match status" value="1"/>
</dbReference>
<gene>
    <name evidence="4" type="ORF">K8U91_08735</name>
</gene>
<evidence type="ECO:0000313" key="5">
    <source>
        <dbReference type="Proteomes" id="UP000757103"/>
    </source>
</evidence>
<dbReference type="RefSeq" id="WP_273306579.1">
    <property type="nucleotide sequence ID" value="NZ_DYUD01000024.1"/>
</dbReference>
<evidence type="ECO:0000256" key="2">
    <source>
        <dbReference type="PROSITE-ProRule" id="PRU00335"/>
    </source>
</evidence>
<dbReference type="PANTHER" id="PTHR30055:SF226">
    <property type="entry name" value="HTH-TYPE TRANSCRIPTIONAL REGULATOR PKSA"/>
    <property type="match status" value="1"/>
</dbReference>
<dbReference type="PROSITE" id="PS50977">
    <property type="entry name" value="HTH_TETR_2"/>
    <property type="match status" value="1"/>
</dbReference>
<name>A0A921MSY4_9BACT</name>
<sequence length="217" mass="24897">MNQSKVGNKRRHTEGAVMAAAEELFLEKGYSLATTTEIARRAGVTHAMLHYYFQTKEQIFFKVLDKNLHELFASIRVAMSTEAVSFWENLKGGVTRLLDYFDRHRQLVAFLYDIARHNPELLARYRESTIDLIAGLAGHHKVLLDREVRAGRCNPITFEQLFLDIVTTSCSTYLFLPVVEPIAGLTRAETDQALKRRHDEVIALLYHRLYGQCDPNQ</sequence>
<dbReference type="PANTHER" id="PTHR30055">
    <property type="entry name" value="HTH-TYPE TRANSCRIPTIONAL REGULATOR RUTR"/>
    <property type="match status" value="1"/>
</dbReference>
<dbReference type="InterPro" id="IPR009057">
    <property type="entry name" value="Homeodomain-like_sf"/>
</dbReference>
<protein>
    <submittedName>
        <fullName evidence="4">TetR/AcrR family transcriptional regulator</fullName>
    </submittedName>
</protein>
<reference evidence="4" key="2">
    <citation type="submission" date="2021-09" db="EMBL/GenBank/DDBJ databases">
        <authorList>
            <person name="Gilroy R."/>
        </authorList>
    </citation>
    <scope>NUCLEOTIDE SEQUENCE</scope>
    <source>
        <strain evidence="4">CHK121-7720</strain>
    </source>
</reference>
<dbReference type="Gene3D" id="1.10.357.10">
    <property type="entry name" value="Tetracycline Repressor, domain 2"/>
    <property type="match status" value="1"/>
</dbReference>
<evidence type="ECO:0000313" key="4">
    <source>
        <dbReference type="EMBL" id="HJG89536.1"/>
    </source>
</evidence>
<evidence type="ECO:0000256" key="1">
    <source>
        <dbReference type="ARBA" id="ARBA00023125"/>
    </source>
</evidence>
<dbReference type="AlphaFoldDB" id="A0A921MSY4"/>
<reference evidence="4" key="1">
    <citation type="journal article" date="2021" name="PeerJ">
        <title>Extensive microbial diversity within the chicken gut microbiome revealed by metagenomics and culture.</title>
        <authorList>
            <person name="Gilroy R."/>
            <person name="Ravi A."/>
            <person name="Getino M."/>
            <person name="Pursley I."/>
            <person name="Horton D.L."/>
            <person name="Alikhan N.F."/>
            <person name="Baker D."/>
            <person name="Gharbi K."/>
            <person name="Hall N."/>
            <person name="Watson M."/>
            <person name="Adriaenssens E.M."/>
            <person name="Foster-Nyarko E."/>
            <person name="Jarju S."/>
            <person name="Secka A."/>
            <person name="Antonio M."/>
            <person name="Oren A."/>
            <person name="Chaudhuri R.R."/>
            <person name="La Ragione R."/>
            <person name="Hildebrand F."/>
            <person name="Pallen M.J."/>
        </authorList>
    </citation>
    <scope>NUCLEOTIDE SEQUENCE</scope>
    <source>
        <strain evidence="4">CHK121-7720</strain>
    </source>
</reference>
<proteinExistence type="predicted"/>
<dbReference type="InterPro" id="IPR050109">
    <property type="entry name" value="HTH-type_TetR-like_transc_reg"/>
</dbReference>
<dbReference type="PROSITE" id="PS01081">
    <property type="entry name" value="HTH_TETR_1"/>
    <property type="match status" value="1"/>
</dbReference>
<keyword evidence="1 2" id="KW-0238">DNA-binding</keyword>
<comment type="caution">
    <text evidence="4">The sequence shown here is derived from an EMBL/GenBank/DDBJ whole genome shotgun (WGS) entry which is preliminary data.</text>
</comment>